<dbReference type="AlphaFoldDB" id="A0A1H6ZRI6"/>
<dbReference type="PANTHER" id="PTHR46268">
    <property type="entry name" value="STRESS RESPONSE PROTEIN NHAX"/>
    <property type="match status" value="1"/>
</dbReference>
<evidence type="ECO:0000313" key="4">
    <source>
        <dbReference type="Proteomes" id="UP000199662"/>
    </source>
</evidence>
<dbReference type="STRING" id="84035.SAMN05660742_109110"/>
<dbReference type="Gene3D" id="3.40.50.620">
    <property type="entry name" value="HUPs"/>
    <property type="match status" value="1"/>
</dbReference>
<reference evidence="3 4" key="1">
    <citation type="submission" date="2016-10" db="EMBL/GenBank/DDBJ databases">
        <authorList>
            <person name="de Groot N.N."/>
        </authorList>
    </citation>
    <scope>NUCLEOTIDE SEQUENCE [LARGE SCALE GENOMIC DNA]</scope>
    <source>
        <strain evidence="3 4">DSM 2179</strain>
    </source>
</reference>
<dbReference type="Pfam" id="PF00582">
    <property type="entry name" value="Usp"/>
    <property type="match status" value="1"/>
</dbReference>
<organism evidence="3 4">
    <name type="scientific">Propionispira arboris</name>
    <dbReference type="NCBI Taxonomy" id="84035"/>
    <lineage>
        <taxon>Bacteria</taxon>
        <taxon>Bacillati</taxon>
        <taxon>Bacillota</taxon>
        <taxon>Negativicutes</taxon>
        <taxon>Selenomonadales</taxon>
        <taxon>Selenomonadaceae</taxon>
        <taxon>Propionispira</taxon>
    </lineage>
</organism>
<keyword evidence="4" id="KW-1185">Reference proteome</keyword>
<dbReference type="RefSeq" id="WP_091831510.1">
    <property type="nucleotide sequence ID" value="NZ_FNZK01000009.1"/>
</dbReference>
<dbReference type="EMBL" id="FNZK01000009">
    <property type="protein sequence ID" value="SEJ52322.1"/>
    <property type="molecule type" value="Genomic_DNA"/>
</dbReference>
<accession>A0A1H6ZRI6</accession>
<evidence type="ECO:0000256" key="1">
    <source>
        <dbReference type="ARBA" id="ARBA00008791"/>
    </source>
</evidence>
<name>A0A1H6ZRI6_9FIRM</name>
<dbReference type="InterPro" id="IPR006016">
    <property type="entry name" value="UspA"/>
</dbReference>
<dbReference type="Proteomes" id="UP000199662">
    <property type="component" value="Unassembled WGS sequence"/>
</dbReference>
<dbReference type="PANTHER" id="PTHR46268:SF6">
    <property type="entry name" value="UNIVERSAL STRESS PROTEIN UP12"/>
    <property type="match status" value="1"/>
</dbReference>
<evidence type="ECO:0000313" key="3">
    <source>
        <dbReference type="EMBL" id="SEJ52322.1"/>
    </source>
</evidence>
<proteinExistence type="inferred from homology"/>
<protein>
    <submittedName>
        <fullName evidence="3">Nucleotide-binding universal stress protein, UspA family</fullName>
    </submittedName>
</protein>
<feature type="domain" description="UspA" evidence="2">
    <location>
        <begin position="4"/>
        <end position="145"/>
    </location>
</feature>
<dbReference type="CDD" id="cd00293">
    <property type="entry name" value="USP-like"/>
    <property type="match status" value="1"/>
</dbReference>
<sequence length="145" mass="15534">MQAFGRILVPVDGSKNSDKAIAAAVDINSVSHGQIDFLYVAYFNGNTDDPADQISWLPDEFTGSIQQISQAVLLHAVKQISTDSNYMTHTATGIPAKQILKFAKDHASDLIVIGGRGLGVVEGFLLGSVSQEVLEHARCPVLIVK</sequence>
<gene>
    <name evidence="3" type="ORF">SAMN05660742_109110</name>
</gene>
<dbReference type="PRINTS" id="PR01438">
    <property type="entry name" value="UNVRSLSTRESS"/>
</dbReference>
<dbReference type="SUPFAM" id="SSF52402">
    <property type="entry name" value="Adenine nucleotide alpha hydrolases-like"/>
    <property type="match status" value="1"/>
</dbReference>
<comment type="similarity">
    <text evidence="1">Belongs to the universal stress protein A family.</text>
</comment>
<dbReference type="InterPro" id="IPR014729">
    <property type="entry name" value="Rossmann-like_a/b/a_fold"/>
</dbReference>
<evidence type="ECO:0000259" key="2">
    <source>
        <dbReference type="Pfam" id="PF00582"/>
    </source>
</evidence>
<dbReference type="InterPro" id="IPR006015">
    <property type="entry name" value="Universal_stress_UspA"/>
</dbReference>